<reference evidence="5 6" key="1">
    <citation type="submission" date="2018-10" db="EMBL/GenBank/DDBJ databases">
        <title>Isolation, diversity and antifungal activity of actinobacteria from wheat.</title>
        <authorList>
            <person name="Han C."/>
        </authorList>
    </citation>
    <scope>NUCLEOTIDE SEQUENCE [LARGE SCALE GENOMIC DNA]</scope>
    <source>
        <strain evidence="5 6">NEAU-YY56</strain>
    </source>
</reference>
<dbReference type="Pfam" id="PF00356">
    <property type="entry name" value="LacI"/>
    <property type="match status" value="1"/>
</dbReference>
<evidence type="ECO:0000259" key="4">
    <source>
        <dbReference type="PROSITE" id="PS50932"/>
    </source>
</evidence>
<keyword evidence="6" id="KW-1185">Reference proteome</keyword>
<evidence type="ECO:0000313" key="5">
    <source>
        <dbReference type="EMBL" id="RMI14322.1"/>
    </source>
</evidence>
<keyword evidence="2" id="KW-0238">DNA-binding</keyword>
<dbReference type="CDD" id="cd01392">
    <property type="entry name" value="HTH_LacI"/>
    <property type="match status" value="1"/>
</dbReference>
<dbReference type="InterPro" id="IPR046335">
    <property type="entry name" value="LacI/GalR-like_sensor"/>
</dbReference>
<dbReference type="Gene3D" id="1.10.260.40">
    <property type="entry name" value="lambda repressor-like DNA-binding domains"/>
    <property type="match status" value="1"/>
</dbReference>
<keyword evidence="1" id="KW-0805">Transcription regulation</keyword>
<dbReference type="InterPro" id="IPR000843">
    <property type="entry name" value="HTH_LacI"/>
</dbReference>
<dbReference type="GO" id="GO:0003700">
    <property type="term" value="F:DNA-binding transcription factor activity"/>
    <property type="evidence" value="ECO:0007669"/>
    <property type="project" value="TreeGrafter"/>
</dbReference>
<name>A0A3M2JKG5_9CELL</name>
<dbReference type="AlphaFoldDB" id="A0A3M2JKG5"/>
<dbReference type="PANTHER" id="PTHR30146">
    <property type="entry name" value="LACI-RELATED TRANSCRIPTIONAL REPRESSOR"/>
    <property type="match status" value="1"/>
</dbReference>
<dbReference type="RefSeq" id="WP_122147551.1">
    <property type="nucleotide sequence ID" value="NZ_RFFI01000002.1"/>
</dbReference>
<dbReference type="OrthoDB" id="3227375at2"/>
<dbReference type="Pfam" id="PF13377">
    <property type="entry name" value="Peripla_BP_3"/>
    <property type="match status" value="1"/>
</dbReference>
<evidence type="ECO:0000256" key="3">
    <source>
        <dbReference type="ARBA" id="ARBA00023163"/>
    </source>
</evidence>
<dbReference type="InterPro" id="IPR010982">
    <property type="entry name" value="Lambda_DNA-bd_dom_sf"/>
</dbReference>
<evidence type="ECO:0000256" key="1">
    <source>
        <dbReference type="ARBA" id="ARBA00023015"/>
    </source>
</evidence>
<proteinExistence type="predicted"/>
<accession>A0A3M2JKG5</accession>
<sequence length="386" mass="39433">MGVRAIRSGLTPTTSVHRAAAFASTRGAVRGSHPGSVSAVLGWRPCRPTTSAPPPLAVVAADAGVSVPTVSKVLNSRPDVAPTTRERVSAALARHGYAVRPSGGRRTGFVDLRVHDLDSAWAEGVVRGAARAARRLGADLVVTVDPHADAASAGSWVRHALARGTDALVGVVGVPDPAARVAAAQAGVPLVVVDPRVPGDADLRVVGATNFRGGLDATAHLLGLGHRRVATITGPQDQDNAVARLAGYRTALIQAGLPADDDLVRGGAFGVEAGFRAAEVLLGLDDPPTAVFAASDDTAIGVLRAAREHGVRVPQDLSVVGFDDLPVAAWLDPALTTVRQPLTEMGDAAVVLAHRARAGEPVGRHLELATTLVERASTAPPPRGGG</sequence>
<dbReference type="SUPFAM" id="SSF47413">
    <property type="entry name" value="lambda repressor-like DNA-binding domains"/>
    <property type="match status" value="1"/>
</dbReference>
<dbReference type="Gene3D" id="3.40.50.2300">
    <property type="match status" value="2"/>
</dbReference>
<dbReference type="SMART" id="SM00354">
    <property type="entry name" value="HTH_LACI"/>
    <property type="match status" value="1"/>
</dbReference>
<protein>
    <submittedName>
        <fullName evidence="5">LacI family transcriptional regulator</fullName>
    </submittedName>
</protein>
<evidence type="ECO:0000256" key="2">
    <source>
        <dbReference type="ARBA" id="ARBA00023125"/>
    </source>
</evidence>
<dbReference type="Proteomes" id="UP000269289">
    <property type="component" value="Unassembled WGS sequence"/>
</dbReference>
<feature type="domain" description="HTH lacI-type" evidence="4">
    <location>
        <begin position="54"/>
        <end position="108"/>
    </location>
</feature>
<dbReference type="SUPFAM" id="SSF53822">
    <property type="entry name" value="Periplasmic binding protein-like I"/>
    <property type="match status" value="1"/>
</dbReference>
<dbReference type="InterPro" id="IPR028082">
    <property type="entry name" value="Peripla_BP_I"/>
</dbReference>
<dbReference type="EMBL" id="RFFI01000002">
    <property type="protein sequence ID" value="RMI14322.1"/>
    <property type="molecule type" value="Genomic_DNA"/>
</dbReference>
<evidence type="ECO:0000313" key="6">
    <source>
        <dbReference type="Proteomes" id="UP000269289"/>
    </source>
</evidence>
<dbReference type="PANTHER" id="PTHR30146:SF153">
    <property type="entry name" value="LACTOSE OPERON REPRESSOR"/>
    <property type="match status" value="1"/>
</dbReference>
<keyword evidence="3" id="KW-0804">Transcription</keyword>
<dbReference type="GO" id="GO:0000976">
    <property type="term" value="F:transcription cis-regulatory region binding"/>
    <property type="evidence" value="ECO:0007669"/>
    <property type="project" value="TreeGrafter"/>
</dbReference>
<gene>
    <name evidence="5" type="ORF">EBM89_00755</name>
</gene>
<dbReference type="PROSITE" id="PS50932">
    <property type="entry name" value="HTH_LACI_2"/>
    <property type="match status" value="1"/>
</dbReference>
<organism evidence="5 6">
    <name type="scientific">Cellulomonas triticagri</name>
    <dbReference type="NCBI Taxonomy" id="2483352"/>
    <lineage>
        <taxon>Bacteria</taxon>
        <taxon>Bacillati</taxon>
        <taxon>Actinomycetota</taxon>
        <taxon>Actinomycetes</taxon>
        <taxon>Micrococcales</taxon>
        <taxon>Cellulomonadaceae</taxon>
        <taxon>Cellulomonas</taxon>
    </lineage>
</organism>
<comment type="caution">
    <text evidence="5">The sequence shown here is derived from an EMBL/GenBank/DDBJ whole genome shotgun (WGS) entry which is preliminary data.</text>
</comment>